<feature type="region of interest" description="Disordered" evidence="8">
    <location>
        <begin position="150"/>
        <end position="211"/>
    </location>
</feature>
<evidence type="ECO:0000256" key="8">
    <source>
        <dbReference type="SAM" id="MobiDB-lite"/>
    </source>
</evidence>
<comment type="caution">
    <text evidence="10">The sequence shown here is derived from an EMBL/GenBank/DDBJ whole genome shotgun (WGS) entry which is preliminary data.</text>
</comment>
<gene>
    <name evidence="10" type="ORF">GP486_002300</name>
</gene>
<feature type="compositionally biased region" description="Low complexity" evidence="8">
    <location>
        <begin position="199"/>
        <end position="211"/>
    </location>
</feature>
<keyword evidence="4 7" id="KW-0507">mRNA processing</keyword>
<evidence type="ECO:0000256" key="5">
    <source>
        <dbReference type="ARBA" id="ARBA00022737"/>
    </source>
</evidence>
<proteinExistence type="predicted"/>
<reference evidence="10" key="1">
    <citation type="submission" date="2021-03" db="EMBL/GenBank/DDBJ databases">
        <title>Comparative genomics and phylogenomic investigation of the class Geoglossomycetes provide insights into ecological specialization and systematics.</title>
        <authorList>
            <person name="Melie T."/>
            <person name="Pirro S."/>
            <person name="Miller A.N."/>
            <person name="Quandt A."/>
        </authorList>
    </citation>
    <scope>NUCLEOTIDE SEQUENCE</scope>
    <source>
        <strain evidence="10">CAQ_001_2017</strain>
    </source>
</reference>
<keyword evidence="5" id="KW-0677">Repeat</keyword>
<evidence type="ECO:0000256" key="3">
    <source>
        <dbReference type="ARBA" id="ARBA00022490"/>
    </source>
</evidence>
<evidence type="ECO:0000313" key="10">
    <source>
        <dbReference type="EMBL" id="KAH0563131.1"/>
    </source>
</evidence>
<sequence>MADAEAELAFLRSMQTLNDQAGQYQANGRPVGTVKEEPQSTEDYDRLQQVKDASFTANADGVSAEDVLSLNSASSLESAHRLNASLDPSASSPTATSSAQTAPARSNPHPLSRSSSQGSVQKPSPSPANLANMKSHTIGGFVVDDDDEENETQLPATNSNGSLHAPLSRLGGGSSIASTDGDNSAKPTQSLPTPQETTAVQPNAASAAVAPKARLPHDKVGILEDRIKEDPRGDMEAWLALINEHRKRNKIEEARKAYERFFKVFPMAAEQWVAYANMELGNNNFWHVEQIFSNALLKVPNVQLWSVYMDYVRRRNNLTTDTVGTARTIISQAYDFVLENVGQDRDSGRIWQDYVAFIKSGPGVVGGTSWQDQQKMDLLRKAYQRAICIPIQGVDILWKEYDAFEKGLNKITGRKFLQEKSPAYMSARGAFIELNNITQGLSRITLPRLPPALGFDGDEEYLKQVEIWKRWVQWEKDDPLVLKEEDRAAYRTRILYVFKQAIMALRFWPEIWFDASEFCFREGLEKDGNDFLTQGIEANPESCLLAFKYADRLEATLPVEEGDEGLKRRGAAVREPYDKLLDASYELIAKIKARETQDIARIEDASTVARQPTPTASRGDDDDDEGNEIDANAKRAAKEAQIQAIKDGNAVQTRLLSKIISFTWIALMRAMRRIQGKGKVNSDVGGSRQIFTDARKRGRLTSDVYVASALLEHHCYKDQAATKIFERGAKLFPDDENFALEYLKHLIAINDITNARAVFETTVSKMSQRNAKPVYAFFHQYEAHYGELSQVIKLEKRMGDLYPEDPQLTRFSHRYSTLGFDPTAVRPIISPAMQMRPKGMPVAAHEAEQSTPPIRSVHITNSPKRTLPGDESDNELTRPRKLIRGESPLKGAAGRRLDQQKRNRLRIDGSEGQSSSAWQSQYPASTPSPAVPRDVLFLLSIIPKAETYHATRFKAEEMVRLLRETNIPAGTSSLRPLPMPVAQGQQNGGYRPFTQYASNLSLTPQNGNSTRSFHSGFLSGHEHRY</sequence>
<organism evidence="10 11">
    <name type="scientific">Trichoglossum hirsutum</name>
    <dbReference type="NCBI Taxonomy" id="265104"/>
    <lineage>
        <taxon>Eukaryota</taxon>
        <taxon>Fungi</taxon>
        <taxon>Dikarya</taxon>
        <taxon>Ascomycota</taxon>
        <taxon>Pezizomycotina</taxon>
        <taxon>Geoglossomycetes</taxon>
        <taxon>Geoglossales</taxon>
        <taxon>Geoglossaceae</taxon>
        <taxon>Trichoglossum</taxon>
    </lineage>
</organism>
<dbReference type="FunFam" id="1.25.40.1040:FF:000006">
    <property type="entry name" value="CFIA complex component Rna14, putative"/>
    <property type="match status" value="1"/>
</dbReference>
<feature type="region of interest" description="Disordered" evidence="8">
    <location>
        <begin position="21"/>
        <end position="44"/>
    </location>
</feature>
<dbReference type="Proteomes" id="UP000750711">
    <property type="component" value="Unassembled WGS sequence"/>
</dbReference>
<evidence type="ECO:0000256" key="4">
    <source>
        <dbReference type="ARBA" id="ARBA00022664"/>
    </source>
</evidence>
<dbReference type="InterPro" id="IPR011990">
    <property type="entry name" value="TPR-like_helical_dom_sf"/>
</dbReference>
<dbReference type="SMART" id="SM00386">
    <property type="entry name" value="HAT"/>
    <property type="match status" value="5"/>
</dbReference>
<dbReference type="EMBL" id="JAGHQM010000248">
    <property type="protein sequence ID" value="KAH0563131.1"/>
    <property type="molecule type" value="Genomic_DNA"/>
</dbReference>
<comment type="function">
    <text evidence="1 7">Component of the cleavage factor IA (CFIA) complex, which is involved in the endonucleolytic cleavage during polyadenylation-dependent pre-mRNA 3'-end formation.</text>
</comment>
<dbReference type="Pfam" id="PF05843">
    <property type="entry name" value="Suf"/>
    <property type="match status" value="1"/>
</dbReference>
<feature type="compositionally biased region" description="Polar residues" evidence="8">
    <location>
        <begin position="849"/>
        <end position="864"/>
    </location>
</feature>
<feature type="compositionally biased region" description="Basic and acidic residues" evidence="8">
    <location>
        <begin position="895"/>
        <end position="909"/>
    </location>
</feature>
<keyword evidence="3 7" id="KW-0963">Cytoplasm</keyword>
<dbReference type="InterPro" id="IPR008847">
    <property type="entry name" value="Suf"/>
</dbReference>
<feature type="compositionally biased region" description="Polar residues" evidence="8">
    <location>
        <begin position="911"/>
        <end position="928"/>
    </location>
</feature>
<dbReference type="InterPro" id="IPR003107">
    <property type="entry name" value="HAT"/>
</dbReference>
<name>A0A9P8LEI8_9PEZI</name>
<keyword evidence="11" id="KW-1185">Reference proteome</keyword>
<dbReference type="GO" id="GO:0180010">
    <property type="term" value="P:co-transcriptional mRNA 3'-end processing, cleavage and polyadenylation pathway"/>
    <property type="evidence" value="ECO:0007669"/>
    <property type="project" value="UniProtKB-UniRule"/>
</dbReference>
<feature type="compositionally biased region" description="Basic and acidic residues" evidence="8">
    <location>
        <begin position="34"/>
        <end position="44"/>
    </location>
</feature>
<comment type="subcellular location">
    <subcellularLocation>
        <location evidence="2 7">Cytoplasm</location>
    </subcellularLocation>
    <subcellularLocation>
        <location evidence="7">Nucleus</location>
    </subcellularLocation>
    <text evidence="7">Nucleus and/or cytoplasm.</text>
</comment>
<protein>
    <recommendedName>
        <fullName evidence="7">mRNA 3'-end-processing protein RNA14</fullName>
    </recommendedName>
</protein>
<feature type="compositionally biased region" description="Low complexity" evidence="8">
    <location>
        <begin position="85"/>
        <end position="104"/>
    </location>
</feature>
<dbReference type="Gene3D" id="1.25.40.1040">
    <property type="match status" value="2"/>
</dbReference>
<feature type="region of interest" description="Disordered" evidence="8">
    <location>
        <begin position="1003"/>
        <end position="1025"/>
    </location>
</feature>
<evidence type="ECO:0000259" key="9">
    <source>
        <dbReference type="Pfam" id="PF05843"/>
    </source>
</evidence>
<evidence type="ECO:0000256" key="2">
    <source>
        <dbReference type="ARBA" id="ARBA00004496"/>
    </source>
</evidence>
<evidence type="ECO:0000256" key="1">
    <source>
        <dbReference type="ARBA" id="ARBA00002863"/>
    </source>
</evidence>
<dbReference type="PANTHER" id="PTHR19980">
    <property type="entry name" value="RNA CLEAVAGE STIMULATION FACTOR"/>
    <property type="match status" value="1"/>
</dbReference>
<keyword evidence="6 7" id="KW-0539">Nucleus</keyword>
<dbReference type="SUPFAM" id="SSF48452">
    <property type="entry name" value="TPR-like"/>
    <property type="match status" value="2"/>
</dbReference>
<dbReference type="InterPro" id="IPR045243">
    <property type="entry name" value="Rna14-like"/>
</dbReference>
<evidence type="ECO:0000256" key="7">
    <source>
        <dbReference type="RuleBase" id="RU369035"/>
    </source>
</evidence>
<dbReference type="GO" id="GO:0005737">
    <property type="term" value="C:cytoplasm"/>
    <property type="evidence" value="ECO:0007669"/>
    <property type="project" value="UniProtKB-SubCell"/>
</dbReference>
<feature type="region of interest" description="Disordered" evidence="8">
    <location>
        <begin position="837"/>
        <end position="929"/>
    </location>
</feature>
<feature type="compositionally biased region" description="Polar residues" evidence="8">
    <location>
        <begin position="152"/>
        <end position="162"/>
    </location>
</feature>
<feature type="compositionally biased region" description="Polar residues" evidence="8">
    <location>
        <begin position="1003"/>
        <end position="1013"/>
    </location>
</feature>
<dbReference type="AlphaFoldDB" id="A0A9P8LEI8"/>
<evidence type="ECO:0000313" key="11">
    <source>
        <dbReference type="Proteomes" id="UP000750711"/>
    </source>
</evidence>
<feature type="compositionally biased region" description="Polar residues" evidence="8">
    <location>
        <begin position="175"/>
        <end position="198"/>
    </location>
</feature>
<feature type="domain" description="Suppressor of forked" evidence="9">
    <location>
        <begin position="218"/>
        <end position="824"/>
    </location>
</feature>
<feature type="compositionally biased region" description="Polar residues" evidence="8">
    <location>
        <begin position="112"/>
        <end position="133"/>
    </location>
</feature>
<dbReference type="PANTHER" id="PTHR19980:SF0">
    <property type="entry name" value="CLEAVAGE STIMULATION FACTOR SUBUNIT 3"/>
    <property type="match status" value="1"/>
</dbReference>
<dbReference type="GO" id="GO:0005634">
    <property type="term" value="C:nucleus"/>
    <property type="evidence" value="ECO:0007669"/>
    <property type="project" value="UniProtKB-SubCell"/>
</dbReference>
<accession>A0A9P8LEI8</accession>
<dbReference type="GO" id="GO:0003729">
    <property type="term" value="F:mRNA binding"/>
    <property type="evidence" value="ECO:0007669"/>
    <property type="project" value="TreeGrafter"/>
</dbReference>
<feature type="region of interest" description="Disordered" evidence="8">
    <location>
        <begin position="603"/>
        <end position="628"/>
    </location>
</feature>
<feature type="region of interest" description="Disordered" evidence="8">
    <location>
        <begin position="85"/>
        <end position="133"/>
    </location>
</feature>
<evidence type="ECO:0000256" key="6">
    <source>
        <dbReference type="ARBA" id="ARBA00023242"/>
    </source>
</evidence>